<keyword evidence="1" id="KW-0812">Transmembrane</keyword>
<reference evidence="2" key="1">
    <citation type="submission" date="2023-08" db="EMBL/GenBank/DDBJ databases">
        <authorList>
            <person name="Alioto T."/>
            <person name="Alioto T."/>
            <person name="Gomez Garrido J."/>
        </authorList>
    </citation>
    <scope>NUCLEOTIDE SEQUENCE</scope>
</reference>
<evidence type="ECO:0000256" key="1">
    <source>
        <dbReference type="SAM" id="Phobius"/>
    </source>
</evidence>
<keyword evidence="3" id="KW-1185">Reference proteome</keyword>
<keyword evidence="1" id="KW-1133">Transmembrane helix</keyword>
<organism evidence="2 3">
    <name type="scientific">Octopus vulgaris</name>
    <name type="common">Common octopus</name>
    <dbReference type="NCBI Taxonomy" id="6645"/>
    <lineage>
        <taxon>Eukaryota</taxon>
        <taxon>Metazoa</taxon>
        <taxon>Spiralia</taxon>
        <taxon>Lophotrochozoa</taxon>
        <taxon>Mollusca</taxon>
        <taxon>Cephalopoda</taxon>
        <taxon>Coleoidea</taxon>
        <taxon>Octopodiformes</taxon>
        <taxon>Octopoda</taxon>
        <taxon>Incirrata</taxon>
        <taxon>Octopodidae</taxon>
        <taxon>Octopus</taxon>
    </lineage>
</organism>
<protein>
    <submittedName>
        <fullName evidence="2">Uncharacterized protein</fullName>
    </submittedName>
</protein>
<dbReference type="EMBL" id="OX597832">
    <property type="protein sequence ID" value="CAI9737100.1"/>
    <property type="molecule type" value="Genomic_DNA"/>
</dbReference>
<sequence>MTRLVQYKTDASSGMQQFTIWCCLRLWSLCLITFITWSTYIEACKPQQGYEIYIMFPEDAAVAYYFPYLSFSQFSFQYNSNSSSTMWSQ</sequence>
<dbReference type="Proteomes" id="UP001162480">
    <property type="component" value="Chromosome 19"/>
</dbReference>
<accession>A0AA36BMJ1</accession>
<name>A0AA36BMJ1_OCTVU</name>
<dbReference type="AlphaFoldDB" id="A0AA36BMJ1"/>
<gene>
    <name evidence="2" type="ORF">OCTVUL_1B021432</name>
</gene>
<proteinExistence type="predicted"/>
<keyword evidence="1" id="KW-0472">Membrane</keyword>
<evidence type="ECO:0000313" key="2">
    <source>
        <dbReference type="EMBL" id="CAI9737100.1"/>
    </source>
</evidence>
<evidence type="ECO:0000313" key="3">
    <source>
        <dbReference type="Proteomes" id="UP001162480"/>
    </source>
</evidence>
<feature type="transmembrane region" description="Helical" evidence="1">
    <location>
        <begin position="20"/>
        <end position="40"/>
    </location>
</feature>